<dbReference type="OMA" id="KTYYQRM"/>
<dbReference type="PANTHER" id="PTHR10693:SF20">
    <property type="entry name" value="AT27578P"/>
    <property type="match status" value="1"/>
</dbReference>
<feature type="compositionally biased region" description="Basic and acidic residues" evidence="2">
    <location>
        <begin position="166"/>
        <end position="176"/>
    </location>
</feature>
<dbReference type="HOGENOM" id="CLU_036630_0_0_1"/>
<accession>G8JVJ9</accession>
<dbReference type="InterPro" id="IPR032710">
    <property type="entry name" value="NTF2-like_dom_sf"/>
</dbReference>
<dbReference type="InterPro" id="IPR039539">
    <property type="entry name" value="Ras_GTPase_bind_prot"/>
</dbReference>
<feature type="compositionally biased region" description="Basic and acidic residues" evidence="2">
    <location>
        <begin position="183"/>
        <end position="240"/>
    </location>
</feature>
<dbReference type="SUPFAM" id="SSF54427">
    <property type="entry name" value="NTF2-like"/>
    <property type="match status" value="1"/>
</dbReference>
<dbReference type="Pfam" id="PF02136">
    <property type="entry name" value="NTF2"/>
    <property type="match status" value="1"/>
</dbReference>
<name>G8JVJ9_ERECY</name>
<dbReference type="GO" id="GO:0042802">
    <property type="term" value="F:identical protein binding"/>
    <property type="evidence" value="ECO:0007669"/>
    <property type="project" value="EnsemblFungi"/>
</dbReference>
<dbReference type="GO" id="GO:0060628">
    <property type="term" value="P:regulation of ER to Golgi vesicle-mediated transport"/>
    <property type="evidence" value="ECO:0007669"/>
    <property type="project" value="EnsemblFungi"/>
</dbReference>
<protein>
    <recommendedName>
        <fullName evidence="3">NTF2 domain-containing protein</fullName>
    </recommendedName>
</protein>
<gene>
    <name evidence="4" type="ordered locus">Ecym_7006</name>
</gene>
<evidence type="ECO:0000256" key="2">
    <source>
        <dbReference type="SAM" id="MobiDB-lite"/>
    </source>
</evidence>
<dbReference type="InterPro" id="IPR002075">
    <property type="entry name" value="NTF2_dom"/>
</dbReference>
<evidence type="ECO:0000256" key="1">
    <source>
        <dbReference type="ARBA" id="ARBA00022884"/>
    </source>
</evidence>
<dbReference type="GO" id="GO:0016579">
    <property type="term" value="P:protein deubiquitination"/>
    <property type="evidence" value="ECO:0007669"/>
    <property type="project" value="EnsemblFungi"/>
</dbReference>
<dbReference type="AlphaFoldDB" id="G8JVJ9"/>
<feature type="region of interest" description="Disordered" evidence="2">
    <location>
        <begin position="153"/>
        <end position="378"/>
    </location>
</feature>
<dbReference type="GO" id="GO:0005739">
    <property type="term" value="C:mitochondrion"/>
    <property type="evidence" value="ECO:0007669"/>
    <property type="project" value="EnsemblFungi"/>
</dbReference>
<dbReference type="PROSITE" id="PS50177">
    <property type="entry name" value="NTF2_DOMAIN"/>
    <property type="match status" value="1"/>
</dbReference>
<dbReference type="GO" id="GO:1901525">
    <property type="term" value="P:negative regulation of mitophagy"/>
    <property type="evidence" value="ECO:0007669"/>
    <property type="project" value="EnsemblFungi"/>
</dbReference>
<sequence>MTTANVQDIGYAFLKTYYQRMHNDPSKLFHLYSNTAELTQINYQVNLNTKTDILPTVKVIGKENISKFYSRNNKMVQDVRVKIDACDFQSTGSSNNGILILAMGEICWSNTPTYRFCQTFVLHPVGNNNKMYDVTNDIIRFIPDILKDIVPESPGSTFSQSTPSNIKKEGSTKETTAKISSSTKEDEDTKKDREKEKEKEREKEKQKEKEKEKDIERERERERERDRRREHKNEERKEDVIGAAKETLVHSKAEKEEEDPVATFTAKETSKSHHNSRISDSNREDMKTVPRSKDDVKDEERKQLMKSESDVPKKMNWASQLTNSDSKIVPNVTTNYTRVPPEPAKTPDRRTPPPNGNSKANSKKTKHISVPNKDGYYPVYIRNTGGVTNKELTDTLEREFGVVKKISAQESFAVIDFEDPHCQQDAIRMHTLKISNTTVYMEPKTEKKRGPPASSISASTSPTSINGSRSNKKHSNRRKD</sequence>
<proteinExistence type="predicted"/>
<organism evidence="4 5">
    <name type="scientific">Eremothecium cymbalariae (strain CBS 270.75 / DBVPG 7215 / KCTC 17166 / NRRL Y-17582)</name>
    <name type="common">Yeast</name>
    <dbReference type="NCBI Taxonomy" id="931890"/>
    <lineage>
        <taxon>Eukaryota</taxon>
        <taxon>Fungi</taxon>
        <taxon>Dikarya</taxon>
        <taxon>Ascomycota</taxon>
        <taxon>Saccharomycotina</taxon>
        <taxon>Saccharomycetes</taxon>
        <taxon>Saccharomycetales</taxon>
        <taxon>Saccharomycetaceae</taxon>
        <taxon>Eremothecium</taxon>
    </lineage>
</organism>
<dbReference type="FunFam" id="3.10.450.50:FF:000017">
    <property type="entry name" value="UBP3-associated protein BRE5"/>
    <property type="match status" value="1"/>
</dbReference>
<dbReference type="GeneID" id="11469284"/>
<dbReference type="eggNOG" id="KOG0116">
    <property type="taxonomic scope" value="Eukaryota"/>
</dbReference>
<dbReference type="GO" id="GO:2000156">
    <property type="term" value="P:regulation of retrograde vesicle-mediated transport, Golgi to ER"/>
    <property type="evidence" value="ECO:0007669"/>
    <property type="project" value="EnsemblFungi"/>
</dbReference>
<dbReference type="GO" id="GO:0005829">
    <property type="term" value="C:cytosol"/>
    <property type="evidence" value="ECO:0007669"/>
    <property type="project" value="EnsemblFungi"/>
</dbReference>
<dbReference type="KEGG" id="erc:Ecym_7006"/>
<evidence type="ECO:0000313" key="5">
    <source>
        <dbReference type="Proteomes" id="UP000006790"/>
    </source>
</evidence>
<feature type="compositionally biased region" description="Basic residues" evidence="2">
    <location>
        <begin position="470"/>
        <end position="480"/>
    </location>
</feature>
<dbReference type="OrthoDB" id="339151at2759"/>
<dbReference type="CDD" id="cd00780">
    <property type="entry name" value="NTF2"/>
    <property type="match status" value="1"/>
</dbReference>
<dbReference type="GO" id="GO:0003729">
    <property type="term" value="F:mRNA binding"/>
    <property type="evidence" value="ECO:0007669"/>
    <property type="project" value="TreeGrafter"/>
</dbReference>
<dbReference type="GO" id="GO:0034517">
    <property type="term" value="P:ribophagy"/>
    <property type="evidence" value="ECO:0007669"/>
    <property type="project" value="EnsemblFungi"/>
</dbReference>
<dbReference type="RefSeq" id="XP_003647681.1">
    <property type="nucleotide sequence ID" value="XM_003647633.1"/>
</dbReference>
<feature type="domain" description="NTF2" evidence="3">
    <location>
        <begin position="9"/>
        <end position="141"/>
    </location>
</feature>
<keyword evidence="1" id="KW-0694">RNA-binding</keyword>
<dbReference type="GO" id="GO:0000932">
    <property type="term" value="C:P-body"/>
    <property type="evidence" value="ECO:0007669"/>
    <property type="project" value="EnsemblFungi"/>
</dbReference>
<dbReference type="FunCoup" id="G8JVJ9">
    <property type="interactions" value="255"/>
</dbReference>
<keyword evidence="5" id="KW-1185">Reference proteome</keyword>
<evidence type="ECO:0000313" key="4">
    <source>
        <dbReference type="EMBL" id="AET40864.1"/>
    </source>
</evidence>
<dbReference type="GO" id="GO:1990861">
    <property type="term" value="C:Ubp3-Bre5 deubiquitination complex"/>
    <property type="evidence" value="ECO:0007669"/>
    <property type="project" value="EnsemblFungi"/>
</dbReference>
<dbReference type="InterPro" id="IPR018222">
    <property type="entry name" value="Nuclear_transport_factor_2_euk"/>
</dbReference>
<dbReference type="InParanoid" id="G8JVJ9"/>
<dbReference type="STRING" id="931890.G8JVJ9"/>
<dbReference type="PANTHER" id="PTHR10693">
    <property type="entry name" value="RAS GTPASE-ACTIVATING PROTEIN-BINDING PROTEIN"/>
    <property type="match status" value="1"/>
</dbReference>
<dbReference type="GO" id="GO:0045053">
    <property type="term" value="P:protein retention in Golgi apparatus"/>
    <property type="evidence" value="ECO:0007669"/>
    <property type="project" value="EnsemblFungi"/>
</dbReference>
<dbReference type="GO" id="GO:0034063">
    <property type="term" value="P:stress granule assembly"/>
    <property type="evidence" value="ECO:0007669"/>
    <property type="project" value="EnsemblFungi"/>
</dbReference>
<evidence type="ECO:0000259" key="3">
    <source>
        <dbReference type="PROSITE" id="PS50177"/>
    </source>
</evidence>
<feature type="region of interest" description="Disordered" evidence="2">
    <location>
        <begin position="440"/>
        <end position="480"/>
    </location>
</feature>
<dbReference type="Gene3D" id="3.10.450.50">
    <property type="match status" value="1"/>
</dbReference>
<dbReference type="GO" id="GO:1990904">
    <property type="term" value="C:ribonucleoprotein complex"/>
    <property type="evidence" value="ECO:0007669"/>
    <property type="project" value="TreeGrafter"/>
</dbReference>
<feature type="compositionally biased region" description="Polar residues" evidence="2">
    <location>
        <begin position="154"/>
        <end position="165"/>
    </location>
</feature>
<dbReference type="Proteomes" id="UP000006790">
    <property type="component" value="Chromosome 7"/>
</dbReference>
<dbReference type="EMBL" id="CP002503">
    <property type="protein sequence ID" value="AET40864.1"/>
    <property type="molecule type" value="Genomic_DNA"/>
</dbReference>
<feature type="compositionally biased region" description="Low complexity" evidence="2">
    <location>
        <begin position="452"/>
        <end position="465"/>
    </location>
</feature>
<feature type="compositionally biased region" description="Basic and acidic residues" evidence="2">
    <location>
        <begin position="280"/>
        <end position="313"/>
    </location>
</feature>
<reference evidence="5" key="1">
    <citation type="journal article" date="2012" name="G3 (Bethesda)">
        <title>Pichia sorbitophila, an interspecies yeast hybrid reveals early steps of genome resolution following polyploidization.</title>
        <authorList>
            <person name="Leh Louis V."/>
            <person name="Despons L."/>
            <person name="Friedrich A."/>
            <person name="Martin T."/>
            <person name="Durrens P."/>
            <person name="Casaregola S."/>
            <person name="Neuveglise C."/>
            <person name="Fairhead C."/>
            <person name="Marck C."/>
            <person name="Cruz J.A."/>
            <person name="Straub M.L."/>
            <person name="Kugler V."/>
            <person name="Sacerdot C."/>
            <person name="Uzunov Z."/>
            <person name="Thierry A."/>
            <person name="Weiss S."/>
            <person name="Bleykasten C."/>
            <person name="De Montigny J."/>
            <person name="Jacques N."/>
            <person name="Jung P."/>
            <person name="Lemaire M."/>
            <person name="Mallet S."/>
            <person name="Morel G."/>
            <person name="Richard G.F."/>
            <person name="Sarkar A."/>
            <person name="Savel G."/>
            <person name="Schacherer J."/>
            <person name="Seret M.L."/>
            <person name="Talla E."/>
            <person name="Samson G."/>
            <person name="Jubin C."/>
            <person name="Poulain J."/>
            <person name="Vacherie B."/>
            <person name="Barbe V."/>
            <person name="Pelletier E."/>
            <person name="Sherman D.J."/>
            <person name="Westhof E."/>
            <person name="Weissenbach J."/>
            <person name="Baret P.V."/>
            <person name="Wincker P."/>
            <person name="Gaillardin C."/>
            <person name="Dujon B."/>
            <person name="Souciet J.L."/>
        </authorList>
    </citation>
    <scope>NUCLEOTIDE SEQUENCE [LARGE SCALE GENOMIC DNA]</scope>
    <source>
        <strain evidence="5">CBS 270.75 / DBVPG 7215 / KCTC 17166 / NRRL Y-17582</strain>
    </source>
</reference>
<feature type="compositionally biased region" description="Polar residues" evidence="2">
    <location>
        <begin position="317"/>
        <end position="337"/>
    </location>
</feature>